<dbReference type="Proteomes" id="UP000324705">
    <property type="component" value="Chromosome 4A"/>
</dbReference>
<name>A0A9R0SRV2_TRITD</name>
<evidence type="ECO:0000313" key="4">
    <source>
        <dbReference type="Proteomes" id="UP000324705"/>
    </source>
</evidence>
<dbReference type="Gramene" id="TRITD4Av1G254050.1">
    <property type="protein sequence ID" value="TRITD4Av1G254050.1"/>
    <property type="gene ID" value="TRITD4Av1G254050"/>
</dbReference>
<keyword evidence="4" id="KW-1185">Reference proteome</keyword>
<reference evidence="3 4" key="1">
    <citation type="submission" date="2017-09" db="EMBL/GenBank/DDBJ databases">
        <authorList>
            <consortium name="International Durum Wheat Genome Sequencing Consortium (IDWGSC)"/>
            <person name="Milanesi L."/>
        </authorList>
    </citation>
    <scope>NUCLEOTIDE SEQUENCE [LARGE SCALE GENOMIC DNA]</scope>
    <source>
        <strain evidence="4">cv. Svevo</strain>
    </source>
</reference>
<sequence length="96" mass="10479">MQLITADGEREDMDFFFGCAHDQQGKLLDSPASTDGILGLSNGAMSLTTQLAKQEIVSNVFGHCITDPSSSGYMFLGDDYIPRWGMKWVPVCNGLE</sequence>
<dbReference type="PANTHER" id="PTHR13683">
    <property type="entry name" value="ASPARTYL PROTEASES"/>
    <property type="match status" value="1"/>
</dbReference>
<dbReference type="AlphaFoldDB" id="A0A9R0SRV2"/>
<comment type="similarity">
    <text evidence="1">Belongs to the peptidase A1 family.</text>
</comment>
<dbReference type="InterPro" id="IPR021109">
    <property type="entry name" value="Peptidase_aspartic_dom_sf"/>
</dbReference>
<evidence type="ECO:0000313" key="3">
    <source>
        <dbReference type="EMBL" id="VAH99336.1"/>
    </source>
</evidence>
<dbReference type="EMBL" id="LT934117">
    <property type="protein sequence ID" value="VAH99336.1"/>
    <property type="molecule type" value="Genomic_DNA"/>
</dbReference>
<protein>
    <recommendedName>
        <fullName evidence="2">Xylanase inhibitor N-terminal domain-containing protein</fullName>
    </recommendedName>
</protein>
<dbReference type="SUPFAM" id="SSF50630">
    <property type="entry name" value="Acid proteases"/>
    <property type="match status" value="1"/>
</dbReference>
<dbReference type="Gene3D" id="2.40.70.10">
    <property type="entry name" value="Acid Proteases"/>
    <property type="match status" value="1"/>
</dbReference>
<proteinExistence type="inferred from homology"/>
<evidence type="ECO:0000259" key="2">
    <source>
        <dbReference type="Pfam" id="PF14543"/>
    </source>
</evidence>
<accession>A0A9R0SRV2</accession>
<dbReference type="Pfam" id="PF14543">
    <property type="entry name" value="TAXi_N"/>
    <property type="match status" value="1"/>
</dbReference>
<evidence type="ECO:0000256" key="1">
    <source>
        <dbReference type="ARBA" id="ARBA00007447"/>
    </source>
</evidence>
<dbReference type="GO" id="GO:0004190">
    <property type="term" value="F:aspartic-type endopeptidase activity"/>
    <property type="evidence" value="ECO:0007669"/>
    <property type="project" value="InterPro"/>
</dbReference>
<dbReference type="GO" id="GO:0006508">
    <property type="term" value="P:proteolysis"/>
    <property type="evidence" value="ECO:0007669"/>
    <property type="project" value="InterPro"/>
</dbReference>
<dbReference type="PANTHER" id="PTHR13683:SF316">
    <property type="entry name" value="ASPARTYL PROTEASE APCB1"/>
    <property type="match status" value="1"/>
</dbReference>
<dbReference type="InterPro" id="IPR032861">
    <property type="entry name" value="TAXi_N"/>
</dbReference>
<gene>
    <name evidence="3" type="ORF">TRITD_4Av1G254050</name>
</gene>
<feature type="domain" description="Xylanase inhibitor N-terminal" evidence="2">
    <location>
        <begin position="10"/>
        <end position="78"/>
    </location>
</feature>
<dbReference type="InterPro" id="IPR001461">
    <property type="entry name" value="Aspartic_peptidase_A1"/>
</dbReference>
<organism evidence="3 4">
    <name type="scientific">Triticum turgidum subsp. durum</name>
    <name type="common">Durum wheat</name>
    <name type="synonym">Triticum durum</name>
    <dbReference type="NCBI Taxonomy" id="4567"/>
    <lineage>
        <taxon>Eukaryota</taxon>
        <taxon>Viridiplantae</taxon>
        <taxon>Streptophyta</taxon>
        <taxon>Embryophyta</taxon>
        <taxon>Tracheophyta</taxon>
        <taxon>Spermatophyta</taxon>
        <taxon>Magnoliopsida</taxon>
        <taxon>Liliopsida</taxon>
        <taxon>Poales</taxon>
        <taxon>Poaceae</taxon>
        <taxon>BOP clade</taxon>
        <taxon>Pooideae</taxon>
        <taxon>Triticodae</taxon>
        <taxon>Triticeae</taxon>
        <taxon>Triticinae</taxon>
        <taxon>Triticum</taxon>
    </lineage>
</organism>